<feature type="transmembrane region" description="Helical" evidence="8">
    <location>
        <begin position="382"/>
        <end position="403"/>
    </location>
</feature>
<dbReference type="InterPro" id="IPR008271">
    <property type="entry name" value="Ser/Thr_kinase_AS"/>
</dbReference>
<comment type="caution">
    <text evidence="10">The sequence shown here is derived from an EMBL/GenBank/DDBJ whole genome shotgun (WGS) entry which is preliminary data.</text>
</comment>
<evidence type="ECO:0000256" key="4">
    <source>
        <dbReference type="ARBA" id="ARBA00022840"/>
    </source>
</evidence>
<dbReference type="Pfam" id="PF00069">
    <property type="entry name" value="Pkinase"/>
    <property type="match status" value="1"/>
</dbReference>
<keyword evidence="11" id="KW-1185">Reference proteome</keyword>
<dbReference type="AlphaFoldDB" id="A0A7W8D5B1"/>
<name>A0A7W8D5B1_9GAMM</name>
<keyword evidence="8" id="KW-0812">Transmembrane</keyword>
<dbReference type="EMBL" id="JACHHP010000002">
    <property type="protein sequence ID" value="MBB5208180.1"/>
    <property type="molecule type" value="Genomic_DNA"/>
</dbReference>
<keyword evidence="3 10" id="KW-0418">Kinase</keyword>
<dbReference type="Pfam" id="PF13424">
    <property type="entry name" value="TPR_12"/>
    <property type="match status" value="1"/>
</dbReference>
<dbReference type="EC" id="2.7.11.1" evidence="10"/>
<evidence type="ECO:0000256" key="8">
    <source>
        <dbReference type="SAM" id="Phobius"/>
    </source>
</evidence>
<feature type="binding site" evidence="6">
    <location>
        <position position="126"/>
    </location>
    <ligand>
        <name>ATP</name>
        <dbReference type="ChEBI" id="CHEBI:30616"/>
    </ligand>
</feature>
<dbReference type="RefSeq" id="WP_183960676.1">
    <property type="nucleotide sequence ID" value="NZ_JACHHP010000002.1"/>
</dbReference>
<dbReference type="SMART" id="SM00028">
    <property type="entry name" value="TPR"/>
    <property type="match status" value="2"/>
</dbReference>
<dbReference type="PROSITE" id="PS00107">
    <property type="entry name" value="PROTEIN_KINASE_ATP"/>
    <property type="match status" value="1"/>
</dbReference>
<dbReference type="Gene3D" id="1.10.510.10">
    <property type="entry name" value="Transferase(Phosphotransferase) domain 1"/>
    <property type="match status" value="1"/>
</dbReference>
<keyword evidence="8" id="KW-0472">Membrane</keyword>
<dbReference type="PROSITE" id="PS00108">
    <property type="entry name" value="PROTEIN_KINASE_ST"/>
    <property type="match status" value="1"/>
</dbReference>
<dbReference type="Gene3D" id="3.30.200.20">
    <property type="entry name" value="Phosphorylase Kinase, domain 1"/>
    <property type="match status" value="1"/>
</dbReference>
<proteinExistence type="predicted"/>
<feature type="repeat" description="TPR" evidence="5">
    <location>
        <begin position="596"/>
        <end position="629"/>
    </location>
</feature>
<keyword evidence="2 6" id="KW-0547">Nucleotide-binding</keyword>
<evidence type="ECO:0000256" key="1">
    <source>
        <dbReference type="ARBA" id="ARBA00022679"/>
    </source>
</evidence>
<dbReference type="PROSITE" id="PS50005">
    <property type="entry name" value="TPR"/>
    <property type="match status" value="1"/>
</dbReference>
<feature type="domain" description="Protein kinase" evidence="9">
    <location>
        <begin position="95"/>
        <end position="357"/>
    </location>
</feature>
<dbReference type="PROSITE" id="PS50011">
    <property type="entry name" value="PROTEIN_KINASE_DOM"/>
    <property type="match status" value="1"/>
</dbReference>
<dbReference type="InterPro" id="IPR019734">
    <property type="entry name" value="TPR_rpt"/>
</dbReference>
<keyword evidence="8" id="KW-1133">Transmembrane helix</keyword>
<dbReference type="SMART" id="SM00220">
    <property type="entry name" value="S_TKc"/>
    <property type="match status" value="1"/>
</dbReference>
<dbReference type="SUPFAM" id="SSF48452">
    <property type="entry name" value="TPR-like"/>
    <property type="match status" value="1"/>
</dbReference>
<dbReference type="InterPro" id="IPR011990">
    <property type="entry name" value="TPR-like_helical_dom_sf"/>
</dbReference>
<dbReference type="CDD" id="cd14014">
    <property type="entry name" value="STKc_PknB_like"/>
    <property type="match status" value="1"/>
</dbReference>
<accession>A0A7W8D5B1</accession>
<dbReference type="PANTHER" id="PTHR43289">
    <property type="entry name" value="MITOGEN-ACTIVATED PROTEIN KINASE KINASE KINASE 20-RELATED"/>
    <property type="match status" value="1"/>
</dbReference>
<evidence type="ECO:0000256" key="6">
    <source>
        <dbReference type="PROSITE-ProRule" id="PRU10141"/>
    </source>
</evidence>
<organism evidence="10 11">
    <name type="scientific">Chiayiivirga flava</name>
    <dbReference type="NCBI Taxonomy" id="659595"/>
    <lineage>
        <taxon>Bacteria</taxon>
        <taxon>Pseudomonadati</taxon>
        <taxon>Pseudomonadota</taxon>
        <taxon>Gammaproteobacteria</taxon>
        <taxon>Lysobacterales</taxon>
        <taxon>Lysobacteraceae</taxon>
        <taxon>Chiayiivirga</taxon>
    </lineage>
</organism>
<keyword evidence="1 10" id="KW-0808">Transferase</keyword>
<sequence length="946" mass="102270">MSDDTAAARLLTPQRCVRLRDAFDTALELPTAARAGWIAAHIADNDDRAALSLLLRQADADDGPLDLPPEERLRRVDAAAQDPASVLVGRHIGAYRLVRCLGEGGMATVFLGERDDDAVRQIAAVKLLRVGLYSAHQQRLFRRERRALAALSHPNIAHLIDGGVSEAGVPYLVLEYVDGVPITQHAAERGLDRDARLRLFVTACLAVAAAHRQLIVHRDLKPSNILVTRDGDVKLLDFGIAKLLDDDDGHTRSTLAAMTPEYAAPEQFDARPVTTATDVYSLGIVLHELLLGRRPANDARLRPGAERAARTASDSAPPSPVTLRGDLATILGKALAPEPQRRYGSAQELADDVERFLAARPVRAHPPSRWYRARTFVRRHRGGVALTFAFVVGMLASLALALWQAGEARREAANARAEAQRADTTRAFVESFFEPIQQQLSEGRTPSLRELVDTAASQVEADRALGAAQRVDLLLLFARLQAQLAERSASLQLAERAHAIAQSALPPDSPLRTQATHALARARMRNDDMDGAAPLLREVQRWQATHAAAAADRIELLADLAVLENEAGNPAAALPHAERELALRIATHGPESSSAASGYNNLGYVLEAMGRLDEAIAAYRHTLAIDDRRLDPGSLQRVFPIGNLAQALFNAGRLTEARTLFGESLALYREVALDKPPRTLLGQLIMAADTELALGDLAAAETHVDALQRWLAPMPPDSIDHATLARLRARLELERGDIDDADGQLQAMDALIDALPEPRRRRSFGYRDMLRAEIALLSDDDRRAAALAVQAADSVGDQSYPLYIVPQARALRALACERARIDGCPADAFEIAAAQLRTPPFREHAALLQAHVALARVELLRGEALAADTRLRALVAWAQAAGVSAQAPRLRQAQAWQAAALAASGKCDAARAARQAATASRNDDAAALHPFVTEAVEYGRTVAGCP</sequence>
<evidence type="ECO:0000313" key="10">
    <source>
        <dbReference type="EMBL" id="MBB5208180.1"/>
    </source>
</evidence>
<evidence type="ECO:0000256" key="5">
    <source>
        <dbReference type="PROSITE-ProRule" id="PRU00339"/>
    </source>
</evidence>
<keyword evidence="5" id="KW-0802">TPR repeat</keyword>
<dbReference type="Proteomes" id="UP000521199">
    <property type="component" value="Unassembled WGS sequence"/>
</dbReference>
<dbReference type="InterPro" id="IPR011009">
    <property type="entry name" value="Kinase-like_dom_sf"/>
</dbReference>
<evidence type="ECO:0000259" key="9">
    <source>
        <dbReference type="PROSITE" id="PS50011"/>
    </source>
</evidence>
<gene>
    <name evidence="10" type="ORF">HNQ52_001709</name>
</gene>
<feature type="region of interest" description="Disordered" evidence="7">
    <location>
        <begin position="301"/>
        <end position="320"/>
    </location>
</feature>
<dbReference type="GO" id="GO:0005524">
    <property type="term" value="F:ATP binding"/>
    <property type="evidence" value="ECO:0007669"/>
    <property type="project" value="UniProtKB-UniRule"/>
</dbReference>
<dbReference type="Gene3D" id="1.25.40.10">
    <property type="entry name" value="Tetratricopeptide repeat domain"/>
    <property type="match status" value="2"/>
</dbReference>
<dbReference type="InterPro" id="IPR000719">
    <property type="entry name" value="Prot_kinase_dom"/>
</dbReference>
<dbReference type="SUPFAM" id="SSF56112">
    <property type="entry name" value="Protein kinase-like (PK-like)"/>
    <property type="match status" value="1"/>
</dbReference>
<dbReference type="PANTHER" id="PTHR43289:SF34">
    <property type="entry name" value="SERINE_THREONINE-PROTEIN KINASE YBDM-RELATED"/>
    <property type="match status" value="1"/>
</dbReference>
<keyword evidence="4 6" id="KW-0067">ATP-binding</keyword>
<dbReference type="InterPro" id="IPR017441">
    <property type="entry name" value="Protein_kinase_ATP_BS"/>
</dbReference>
<evidence type="ECO:0000256" key="7">
    <source>
        <dbReference type="SAM" id="MobiDB-lite"/>
    </source>
</evidence>
<reference evidence="10 11" key="1">
    <citation type="submission" date="2020-08" db="EMBL/GenBank/DDBJ databases">
        <title>Genomic Encyclopedia of Type Strains, Phase IV (KMG-IV): sequencing the most valuable type-strain genomes for metagenomic binning, comparative biology and taxonomic classification.</title>
        <authorList>
            <person name="Goeker M."/>
        </authorList>
    </citation>
    <scope>NUCLEOTIDE SEQUENCE [LARGE SCALE GENOMIC DNA]</scope>
    <source>
        <strain evidence="10 11">DSM 24163</strain>
    </source>
</reference>
<evidence type="ECO:0000256" key="2">
    <source>
        <dbReference type="ARBA" id="ARBA00022741"/>
    </source>
</evidence>
<dbReference type="GO" id="GO:0004674">
    <property type="term" value="F:protein serine/threonine kinase activity"/>
    <property type="evidence" value="ECO:0007669"/>
    <property type="project" value="UniProtKB-EC"/>
</dbReference>
<evidence type="ECO:0000256" key="3">
    <source>
        <dbReference type="ARBA" id="ARBA00022777"/>
    </source>
</evidence>
<evidence type="ECO:0000313" key="11">
    <source>
        <dbReference type="Proteomes" id="UP000521199"/>
    </source>
</evidence>
<protein>
    <submittedName>
        <fullName evidence="10">Serine/threonine-protein kinase</fullName>
        <ecNumber evidence="10">2.7.11.1</ecNumber>
    </submittedName>
</protein>